<sequence length="227" mass="25844">MSFSEVRDASRWVWTCHDKMPPRPPRATFGTLCYPSDSKMDKNSSAEEPKNLIETIAGCQRTKWRLLTVIVYSSYLKELRRSNKERHNPITYVYLLGDMARFSNKPKVLLQVAVEKFNIQPWVSLRKTCTGHRQLMRSPAHRLGRLITVIMEGFITTIIKLIIKARAETAPGRVLDSRVSRIDGFDSGKKELKVSDFSRCIQESVKGPIAVLPSGDVYGLVRITVSF</sequence>
<gene>
    <name evidence="1" type="ORF">EVAR_18359_1</name>
</gene>
<accession>A0A4C1UUH3</accession>
<name>A0A4C1UUH3_EUMVA</name>
<dbReference type="EMBL" id="BGZK01000226">
    <property type="protein sequence ID" value="GBP29880.1"/>
    <property type="molecule type" value="Genomic_DNA"/>
</dbReference>
<evidence type="ECO:0000313" key="1">
    <source>
        <dbReference type="EMBL" id="GBP29880.1"/>
    </source>
</evidence>
<reference evidence="1 2" key="1">
    <citation type="journal article" date="2019" name="Commun. Biol.">
        <title>The bagworm genome reveals a unique fibroin gene that provides high tensile strength.</title>
        <authorList>
            <person name="Kono N."/>
            <person name="Nakamura H."/>
            <person name="Ohtoshi R."/>
            <person name="Tomita M."/>
            <person name="Numata K."/>
            <person name="Arakawa K."/>
        </authorList>
    </citation>
    <scope>NUCLEOTIDE SEQUENCE [LARGE SCALE GENOMIC DNA]</scope>
</reference>
<organism evidence="1 2">
    <name type="scientific">Eumeta variegata</name>
    <name type="common">Bagworm moth</name>
    <name type="synonym">Eumeta japonica</name>
    <dbReference type="NCBI Taxonomy" id="151549"/>
    <lineage>
        <taxon>Eukaryota</taxon>
        <taxon>Metazoa</taxon>
        <taxon>Ecdysozoa</taxon>
        <taxon>Arthropoda</taxon>
        <taxon>Hexapoda</taxon>
        <taxon>Insecta</taxon>
        <taxon>Pterygota</taxon>
        <taxon>Neoptera</taxon>
        <taxon>Endopterygota</taxon>
        <taxon>Lepidoptera</taxon>
        <taxon>Glossata</taxon>
        <taxon>Ditrysia</taxon>
        <taxon>Tineoidea</taxon>
        <taxon>Psychidae</taxon>
        <taxon>Oiketicinae</taxon>
        <taxon>Eumeta</taxon>
    </lineage>
</organism>
<keyword evidence="2" id="KW-1185">Reference proteome</keyword>
<comment type="caution">
    <text evidence="1">The sequence shown here is derived from an EMBL/GenBank/DDBJ whole genome shotgun (WGS) entry which is preliminary data.</text>
</comment>
<dbReference type="AlphaFoldDB" id="A0A4C1UUH3"/>
<protein>
    <submittedName>
        <fullName evidence="1">Uncharacterized protein</fullName>
    </submittedName>
</protein>
<evidence type="ECO:0000313" key="2">
    <source>
        <dbReference type="Proteomes" id="UP000299102"/>
    </source>
</evidence>
<proteinExistence type="predicted"/>
<dbReference type="Proteomes" id="UP000299102">
    <property type="component" value="Unassembled WGS sequence"/>
</dbReference>